<dbReference type="OrthoDB" id="5290473at2"/>
<comment type="similarity">
    <text evidence="5">Belongs to the AspA/AstE family. Succinylglutamate desuccinylase subfamily.</text>
</comment>
<dbReference type="InterPro" id="IPR050178">
    <property type="entry name" value="AspA/AstE_fam"/>
</dbReference>
<dbReference type="InterPro" id="IPR007036">
    <property type="entry name" value="Aste_AspA_hybrid_dom"/>
</dbReference>
<dbReference type="GO" id="GO:0016788">
    <property type="term" value="F:hydrolase activity, acting on ester bonds"/>
    <property type="evidence" value="ECO:0007669"/>
    <property type="project" value="UniProtKB-UniRule"/>
</dbReference>
<dbReference type="UniPathway" id="UPA00185">
    <property type="reaction ID" value="UER00283"/>
</dbReference>
<keyword evidence="4 5" id="KW-0862">Zinc</keyword>
<evidence type="ECO:0000259" key="8">
    <source>
        <dbReference type="Pfam" id="PF24827"/>
    </source>
</evidence>
<dbReference type="HAMAP" id="MF_00767">
    <property type="entry name" value="Arg_catab_AstE"/>
    <property type="match status" value="1"/>
</dbReference>
<keyword evidence="3 5" id="KW-0378">Hydrolase</keyword>
<dbReference type="Proteomes" id="UP000307999">
    <property type="component" value="Unassembled WGS sequence"/>
</dbReference>
<dbReference type="Gene3D" id="3.40.630.10">
    <property type="entry name" value="Zn peptidases"/>
    <property type="match status" value="1"/>
</dbReference>
<dbReference type="AlphaFoldDB" id="A0A4U1B5C0"/>
<protein>
    <recommendedName>
        <fullName evidence="5 6">Succinylglutamate desuccinylase</fullName>
        <ecNumber evidence="5 6">3.5.1.96</ecNumber>
    </recommendedName>
</protein>
<sequence length="351" mass="39570">MDYSQQLLENGDFLSFTRNNPDGIQESFTFYLTNSNQQTQVSILDTGVICFEPVDMETNRDIVLSCGVHGNETAPIEICQQLIKELLQGTLTLKQRVLFLFGNPPAINLGSRFVEENLNRLFSGAHSDDIGLANQERKRAKALEDYVREFFDQGGSIADNRQRLHYDLHTAIRGSKNDKFAVYPFNHGKPRDRQQLQFLYASGVNTILLSNSPTTTFSYFSVNECCAHAFTVELGKVRPFGENNPDDFVQINETLRRLISEDEPDFGELDPDKLNLFEIYKTINRHEENFVLNFADDVQNFTDFPVGYVLANDGDTAHEITQPGEAIIFPNADVALGQRALLTVIPAKLSA</sequence>
<keyword evidence="10" id="KW-1185">Reference proteome</keyword>
<gene>
    <name evidence="5 9" type="primary">astE</name>
    <name evidence="9" type="ORF">E8M12_07640</name>
</gene>
<evidence type="ECO:0000313" key="9">
    <source>
        <dbReference type="EMBL" id="TKB45634.1"/>
    </source>
</evidence>
<dbReference type="GO" id="GO:0019544">
    <property type="term" value="P:L-arginine catabolic process to L-glutamate"/>
    <property type="evidence" value="ECO:0007669"/>
    <property type="project" value="UniProtKB-UniRule"/>
</dbReference>
<dbReference type="EC" id="3.5.1.96" evidence="5 6"/>
<evidence type="ECO:0000256" key="2">
    <source>
        <dbReference type="ARBA" id="ARBA00022723"/>
    </source>
</evidence>
<dbReference type="RefSeq" id="WP_136735500.1">
    <property type="nucleotide sequence ID" value="NZ_SWDB01000017.1"/>
</dbReference>
<dbReference type="InterPro" id="IPR055438">
    <property type="entry name" value="AstE_AspA_cat"/>
</dbReference>
<comment type="caution">
    <text evidence="9">The sequence shown here is derived from an EMBL/GenBank/DDBJ whole genome shotgun (WGS) entry which is preliminary data.</text>
</comment>
<feature type="binding site" evidence="5">
    <location>
        <position position="169"/>
    </location>
    <ligand>
        <name>Zn(2+)</name>
        <dbReference type="ChEBI" id="CHEBI:29105"/>
    </ligand>
</feature>
<organism evidence="9 10">
    <name type="scientific">Thalassotalea mangrovi</name>
    <dbReference type="NCBI Taxonomy" id="2572245"/>
    <lineage>
        <taxon>Bacteria</taxon>
        <taxon>Pseudomonadati</taxon>
        <taxon>Pseudomonadota</taxon>
        <taxon>Gammaproteobacteria</taxon>
        <taxon>Alteromonadales</taxon>
        <taxon>Colwelliaceae</taxon>
        <taxon>Thalassotalea</taxon>
    </lineage>
</organism>
<dbReference type="Pfam" id="PF04952">
    <property type="entry name" value="AstE_AspA_hybrid"/>
    <property type="match status" value="1"/>
</dbReference>
<name>A0A4U1B5C0_9GAMM</name>
<evidence type="ECO:0000256" key="6">
    <source>
        <dbReference type="NCBIfam" id="TIGR03242"/>
    </source>
</evidence>
<dbReference type="InterPro" id="IPR016681">
    <property type="entry name" value="SuccinylGlu_desuccinylase"/>
</dbReference>
<dbReference type="GO" id="GO:0019545">
    <property type="term" value="P:L-arginine catabolic process to succinate"/>
    <property type="evidence" value="ECO:0007669"/>
    <property type="project" value="UniProtKB-UniRule"/>
</dbReference>
<feature type="domain" description="Succinylglutamate desuccinylase/Aspartoacylase catalytic" evidence="8">
    <location>
        <begin position="60"/>
        <end position="259"/>
    </location>
</feature>
<dbReference type="SUPFAM" id="SSF53187">
    <property type="entry name" value="Zn-dependent exopeptidases"/>
    <property type="match status" value="1"/>
</dbReference>
<dbReference type="PANTHER" id="PTHR15162">
    <property type="entry name" value="ASPARTOACYLASE"/>
    <property type="match status" value="1"/>
</dbReference>
<proteinExistence type="inferred from homology"/>
<keyword evidence="1 5" id="KW-0056">Arginine metabolism</keyword>
<comment type="cofactor">
    <cofactor evidence="5">
        <name>Zn(2+)</name>
        <dbReference type="ChEBI" id="CHEBI:29105"/>
    </cofactor>
    <text evidence="5">Binds 1 zinc ion per subunit.</text>
</comment>
<feature type="binding site" evidence="5">
    <location>
        <position position="69"/>
    </location>
    <ligand>
        <name>Zn(2+)</name>
        <dbReference type="ChEBI" id="CHEBI:29105"/>
    </ligand>
</feature>
<comment type="catalytic activity">
    <reaction evidence="5">
        <text>N-succinyl-L-glutamate + H2O = L-glutamate + succinate</text>
        <dbReference type="Rhea" id="RHEA:15169"/>
        <dbReference type="ChEBI" id="CHEBI:15377"/>
        <dbReference type="ChEBI" id="CHEBI:29985"/>
        <dbReference type="ChEBI" id="CHEBI:30031"/>
        <dbReference type="ChEBI" id="CHEBI:58763"/>
        <dbReference type="EC" id="3.5.1.96"/>
    </reaction>
</comment>
<feature type="active site" evidence="5">
    <location>
        <position position="233"/>
    </location>
</feature>
<evidence type="ECO:0000313" key="10">
    <source>
        <dbReference type="Proteomes" id="UP000307999"/>
    </source>
</evidence>
<dbReference type="NCBIfam" id="NF003706">
    <property type="entry name" value="PRK05324.1"/>
    <property type="match status" value="1"/>
</dbReference>
<reference evidence="9 10" key="1">
    <citation type="submission" date="2019-04" db="EMBL/GenBank/DDBJ databases">
        <title>Thalassotalea guangxiensis sp. nov., isolated from sediment of the coastal wetland.</title>
        <authorList>
            <person name="Zheng S."/>
            <person name="Zhang D."/>
        </authorList>
    </citation>
    <scope>NUCLEOTIDE SEQUENCE [LARGE SCALE GENOMIC DNA]</scope>
    <source>
        <strain evidence="9 10">ZS-4</strain>
    </source>
</reference>
<evidence type="ECO:0000256" key="1">
    <source>
        <dbReference type="ARBA" id="ARBA00022503"/>
    </source>
</evidence>
<dbReference type="PANTHER" id="PTHR15162:SF7">
    <property type="entry name" value="SUCCINYLGLUTAMATE DESUCCINYLASE"/>
    <property type="match status" value="1"/>
</dbReference>
<evidence type="ECO:0000256" key="3">
    <source>
        <dbReference type="ARBA" id="ARBA00022801"/>
    </source>
</evidence>
<comment type="function">
    <text evidence="5">Transforms N(2)-succinylglutamate into succinate and glutamate.</text>
</comment>
<evidence type="ECO:0000256" key="5">
    <source>
        <dbReference type="HAMAP-Rule" id="MF_00767"/>
    </source>
</evidence>
<evidence type="ECO:0000259" key="7">
    <source>
        <dbReference type="Pfam" id="PF04952"/>
    </source>
</evidence>
<dbReference type="NCBIfam" id="TIGR03242">
    <property type="entry name" value="arg_catab_astE"/>
    <property type="match status" value="1"/>
</dbReference>
<feature type="binding site" evidence="5">
    <location>
        <position position="72"/>
    </location>
    <ligand>
        <name>Zn(2+)</name>
        <dbReference type="ChEBI" id="CHEBI:29105"/>
    </ligand>
</feature>
<evidence type="ECO:0000256" key="4">
    <source>
        <dbReference type="ARBA" id="ARBA00022833"/>
    </source>
</evidence>
<dbReference type="GO" id="GO:0008270">
    <property type="term" value="F:zinc ion binding"/>
    <property type="evidence" value="ECO:0007669"/>
    <property type="project" value="UniProtKB-UniRule"/>
</dbReference>
<dbReference type="Pfam" id="PF24827">
    <property type="entry name" value="AstE_AspA_cat"/>
    <property type="match status" value="1"/>
</dbReference>
<dbReference type="GO" id="GO:0009017">
    <property type="term" value="F:succinylglutamate desuccinylase activity"/>
    <property type="evidence" value="ECO:0007669"/>
    <property type="project" value="UniProtKB-UniRule"/>
</dbReference>
<dbReference type="EMBL" id="SWDB01000017">
    <property type="protein sequence ID" value="TKB45634.1"/>
    <property type="molecule type" value="Genomic_DNA"/>
</dbReference>
<feature type="domain" description="AstE/AspA barrel-sandwich hybrid" evidence="7">
    <location>
        <begin position="273"/>
        <end position="346"/>
    </location>
</feature>
<comment type="pathway">
    <text evidence="5">Amino-acid degradation; L-arginine degradation via AST pathway; L-glutamate and succinate from L-arginine: step 5/5.</text>
</comment>
<accession>A0A4U1B5C0</accession>
<dbReference type="PIRSF" id="PIRSF017020">
    <property type="entry name" value="AstE"/>
    <property type="match status" value="1"/>
</dbReference>
<keyword evidence="2 5" id="KW-0479">Metal-binding</keyword>
<dbReference type="CDD" id="cd03855">
    <property type="entry name" value="M14_ASTE"/>
    <property type="match status" value="1"/>
</dbReference>